<keyword evidence="3" id="KW-0547">Nucleotide-binding</keyword>
<dbReference type="PANTHER" id="PTHR11669:SF20">
    <property type="entry name" value="REPLICATION FACTOR C SUBUNIT 4"/>
    <property type="match status" value="1"/>
</dbReference>
<dbReference type="GO" id="GO:0005634">
    <property type="term" value="C:nucleus"/>
    <property type="evidence" value="ECO:0007669"/>
    <property type="project" value="TreeGrafter"/>
</dbReference>
<dbReference type="GO" id="GO:0031391">
    <property type="term" value="C:Elg1 RFC-like complex"/>
    <property type="evidence" value="ECO:0007669"/>
    <property type="project" value="UniProtKB-ARBA"/>
</dbReference>
<dbReference type="Pfam" id="PF00004">
    <property type="entry name" value="AAA"/>
    <property type="match status" value="1"/>
</dbReference>
<name>A0A1E5RJD3_HANUV</name>
<dbReference type="InterPro" id="IPR008921">
    <property type="entry name" value="DNA_pol3_clamp-load_cplx_C"/>
</dbReference>
<comment type="caution">
    <text evidence="6">The sequence shown here is derived from an EMBL/GenBank/DDBJ whole genome shotgun (WGS) entry which is preliminary data.</text>
</comment>
<dbReference type="GO" id="GO:0003677">
    <property type="term" value="F:DNA binding"/>
    <property type="evidence" value="ECO:0007669"/>
    <property type="project" value="InterPro"/>
</dbReference>
<dbReference type="EMBL" id="LPNN01000005">
    <property type="protein sequence ID" value="OEJ86996.1"/>
    <property type="molecule type" value="Genomic_DNA"/>
</dbReference>
<dbReference type="InterPro" id="IPR027417">
    <property type="entry name" value="P-loop_NTPase"/>
</dbReference>
<keyword evidence="7" id="KW-1185">Reference proteome</keyword>
<evidence type="ECO:0000256" key="1">
    <source>
        <dbReference type="ARBA" id="ARBA00005378"/>
    </source>
</evidence>
<reference evidence="7" key="1">
    <citation type="journal article" date="2016" name="Genome Announc.">
        <title>Genome sequences of three species of Hanseniaspora isolated from spontaneous wine fermentations.</title>
        <authorList>
            <person name="Sternes P.R."/>
            <person name="Lee D."/>
            <person name="Kutyna D.R."/>
            <person name="Borneman A.R."/>
        </authorList>
    </citation>
    <scope>NUCLEOTIDE SEQUENCE [LARGE SCALE GENOMIC DNA]</scope>
    <source>
        <strain evidence="7">AWRI3580</strain>
    </source>
</reference>
<keyword evidence="2" id="KW-0235">DNA replication</keyword>
<dbReference type="CDD" id="cd00009">
    <property type="entry name" value="AAA"/>
    <property type="match status" value="1"/>
</dbReference>
<dbReference type="Pfam" id="PF21960">
    <property type="entry name" value="RCF1-5-like_lid"/>
    <property type="match status" value="1"/>
</dbReference>
<dbReference type="InterPro" id="IPR013748">
    <property type="entry name" value="Rep_factorC_C"/>
</dbReference>
<dbReference type="GO" id="GO:0003689">
    <property type="term" value="F:DNA clamp loader activity"/>
    <property type="evidence" value="ECO:0007669"/>
    <property type="project" value="TreeGrafter"/>
</dbReference>
<dbReference type="GO" id="GO:0005663">
    <property type="term" value="C:DNA replication factor C complex"/>
    <property type="evidence" value="ECO:0007669"/>
    <property type="project" value="TreeGrafter"/>
</dbReference>
<evidence type="ECO:0000313" key="6">
    <source>
        <dbReference type="EMBL" id="OEJ86996.1"/>
    </source>
</evidence>
<dbReference type="Pfam" id="PF08542">
    <property type="entry name" value="Rep_fac_C"/>
    <property type="match status" value="1"/>
</dbReference>
<dbReference type="SUPFAM" id="SSF48019">
    <property type="entry name" value="post-AAA+ oligomerization domain-like"/>
    <property type="match status" value="1"/>
</dbReference>
<accession>A0A1E5RJD3</accession>
<dbReference type="InterPro" id="IPR003593">
    <property type="entry name" value="AAA+_ATPase"/>
</dbReference>
<dbReference type="GO" id="GO:0016887">
    <property type="term" value="F:ATP hydrolysis activity"/>
    <property type="evidence" value="ECO:0007669"/>
    <property type="project" value="InterPro"/>
</dbReference>
<dbReference type="SUPFAM" id="SSF52540">
    <property type="entry name" value="P-loop containing nucleoside triphosphate hydrolases"/>
    <property type="match status" value="1"/>
</dbReference>
<dbReference type="CDD" id="cd18140">
    <property type="entry name" value="HLD_clamp_RFC"/>
    <property type="match status" value="1"/>
</dbReference>
<dbReference type="GO" id="GO:0006271">
    <property type="term" value="P:DNA strand elongation involved in DNA replication"/>
    <property type="evidence" value="ECO:0007669"/>
    <property type="project" value="UniProtKB-ARBA"/>
</dbReference>
<evidence type="ECO:0000256" key="3">
    <source>
        <dbReference type="ARBA" id="ARBA00022741"/>
    </source>
</evidence>
<evidence type="ECO:0000313" key="7">
    <source>
        <dbReference type="Proteomes" id="UP000095358"/>
    </source>
</evidence>
<feature type="domain" description="AAA+ ATPase" evidence="5">
    <location>
        <begin position="63"/>
        <end position="202"/>
    </location>
</feature>
<dbReference type="InterPro" id="IPR003959">
    <property type="entry name" value="ATPase_AAA_core"/>
</dbReference>
<dbReference type="Gene3D" id="1.10.8.60">
    <property type="match status" value="1"/>
</dbReference>
<organism evidence="6 7">
    <name type="scientific">Hanseniaspora uvarum</name>
    <name type="common">Yeast</name>
    <name type="synonym">Kloeckera apiculata</name>
    <dbReference type="NCBI Taxonomy" id="29833"/>
    <lineage>
        <taxon>Eukaryota</taxon>
        <taxon>Fungi</taxon>
        <taxon>Dikarya</taxon>
        <taxon>Ascomycota</taxon>
        <taxon>Saccharomycotina</taxon>
        <taxon>Saccharomycetes</taxon>
        <taxon>Saccharomycodales</taxon>
        <taxon>Saccharomycodaceae</taxon>
        <taxon>Hanseniaspora</taxon>
    </lineage>
</organism>
<protein>
    <submittedName>
        <fullName evidence="6">Replication factor C subunit 2</fullName>
    </submittedName>
</protein>
<dbReference type="VEuPathDB" id="FungiDB:AWRI3580_g2968"/>
<dbReference type="SMART" id="SM00382">
    <property type="entry name" value="AAA"/>
    <property type="match status" value="1"/>
</dbReference>
<dbReference type="FunFam" id="3.40.50.300:FF:000129">
    <property type="entry name" value="Replication factor C subunit 5"/>
    <property type="match status" value="1"/>
</dbReference>
<dbReference type="GO" id="GO:0006281">
    <property type="term" value="P:DNA repair"/>
    <property type="evidence" value="ECO:0007669"/>
    <property type="project" value="TreeGrafter"/>
</dbReference>
<dbReference type="InterPro" id="IPR047854">
    <property type="entry name" value="RFC_lid"/>
</dbReference>
<gene>
    <name evidence="6" type="ORF">AWRI3580_g2968</name>
</gene>
<dbReference type="OrthoDB" id="4199794at2759"/>
<comment type="similarity">
    <text evidence="1">Belongs to the activator 1 small subunits family.</text>
</comment>
<dbReference type="AlphaFoldDB" id="A0A1E5RJD3"/>
<dbReference type="Proteomes" id="UP000095358">
    <property type="component" value="Unassembled WGS sequence"/>
</dbReference>
<dbReference type="PANTHER" id="PTHR11669">
    <property type="entry name" value="REPLICATION FACTOR C / DNA POLYMERASE III GAMMA-TAU SUBUNIT"/>
    <property type="match status" value="1"/>
</dbReference>
<dbReference type="Gene3D" id="1.20.272.10">
    <property type="match status" value="1"/>
</dbReference>
<dbReference type="InterPro" id="IPR050238">
    <property type="entry name" value="DNA_Rep/Repair_Clamp_Loader"/>
</dbReference>
<proteinExistence type="inferred from homology"/>
<evidence type="ECO:0000256" key="2">
    <source>
        <dbReference type="ARBA" id="ARBA00022705"/>
    </source>
</evidence>
<dbReference type="STRING" id="29833.A0A1E5RJD3"/>
<keyword evidence="4" id="KW-0067">ATP-binding</keyword>
<evidence type="ECO:0000256" key="4">
    <source>
        <dbReference type="ARBA" id="ARBA00022840"/>
    </source>
</evidence>
<sequence length="367" mass="42019">MSNSLNSFFNSHKRQKIAGDSIDQISLENDKPWVEKYRPKSLEDVTAQKHVIKQLKSQLNKNNLPHLLFHGPAGTGKTSTILALTKQLYGPQSSQFWKSRVLELNASDDRGISIVRDKIKKFATLTLSNPSRNDLENYVCPPFKIIILDEADSMTKDAQAALRRTMELYSSVTRFVIVCNYVTKIIDPLKSRCTNIRFNRLDDTDALNRLKFISEEEGLNIVDKDTVLNQILKNSKGDLRRAITLLQSASKISSVTKECISTDLINELTGKVDINKIKEFYDVMKTKNIKNITTFVNEEFLQKGYSCEIVIQQLHEYIYLDTTNNVFLKEDDQVAHWLFFETDCKLVNGGNEYIQLMNFALQLSKCL</sequence>
<dbReference type="GO" id="GO:0005524">
    <property type="term" value="F:ATP binding"/>
    <property type="evidence" value="ECO:0007669"/>
    <property type="project" value="UniProtKB-KW"/>
</dbReference>
<dbReference type="Gene3D" id="3.40.50.300">
    <property type="entry name" value="P-loop containing nucleotide triphosphate hydrolases"/>
    <property type="match status" value="1"/>
</dbReference>
<evidence type="ECO:0000259" key="5">
    <source>
        <dbReference type="SMART" id="SM00382"/>
    </source>
</evidence>